<proteinExistence type="predicted"/>
<gene>
    <name evidence="1" type="ORF">FB551_0378</name>
</gene>
<accession>A0A543EGJ2</accession>
<reference evidence="1 2" key="1">
    <citation type="submission" date="2019-06" db="EMBL/GenBank/DDBJ databases">
        <title>Sorghum-associated microbial communities from plants grown in Nebraska, USA.</title>
        <authorList>
            <person name="Schachtman D."/>
        </authorList>
    </citation>
    <scope>NUCLEOTIDE SEQUENCE [LARGE SCALE GENOMIC DNA]</scope>
    <source>
        <strain evidence="1 2">110</strain>
    </source>
</reference>
<keyword evidence="2" id="KW-1185">Reference proteome</keyword>
<dbReference type="EMBL" id="VFPD01000001">
    <property type="protein sequence ID" value="TQM20704.1"/>
    <property type="molecule type" value="Genomic_DNA"/>
</dbReference>
<evidence type="ECO:0000313" key="2">
    <source>
        <dbReference type="Proteomes" id="UP000316437"/>
    </source>
</evidence>
<comment type="caution">
    <text evidence="1">The sequence shown here is derived from an EMBL/GenBank/DDBJ whole genome shotgun (WGS) entry which is preliminary data.</text>
</comment>
<organism evidence="1 2">
    <name type="scientific">Chryseobacterium aquifrigidense</name>
    <dbReference type="NCBI Taxonomy" id="558021"/>
    <lineage>
        <taxon>Bacteria</taxon>
        <taxon>Pseudomonadati</taxon>
        <taxon>Bacteroidota</taxon>
        <taxon>Flavobacteriia</taxon>
        <taxon>Flavobacteriales</taxon>
        <taxon>Weeksellaceae</taxon>
        <taxon>Chryseobacterium group</taxon>
        <taxon>Chryseobacterium</taxon>
    </lineage>
</organism>
<evidence type="ECO:0000313" key="1">
    <source>
        <dbReference type="EMBL" id="TQM20704.1"/>
    </source>
</evidence>
<dbReference type="RefSeq" id="WP_142014448.1">
    <property type="nucleotide sequence ID" value="NZ_VFPD01000001.1"/>
</dbReference>
<protein>
    <submittedName>
        <fullName evidence="1">Uncharacterized protein</fullName>
    </submittedName>
</protein>
<dbReference type="AlphaFoldDB" id="A0A543EGJ2"/>
<sequence length="61" mass="6733">MISKEELNQLQKLTPSIMAVHSLTAGKTSSYKATENSLNVNVCVFGNTDGEGVWTKMVMIW</sequence>
<dbReference type="Proteomes" id="UP000316437">
    <property type="component" value="Unassembled WGS sequence"/>
</dbReference>
<name>A0A543EGJ2_9FLAO</name>